<dbReference type="Pfam" id="PF01488">
    <property type="entry name" value="Shikimate_DH"/>
    <property type="match status" value="1"/>
</dbReference>
<dbReference type="SUPFAM" id="SSF53223">
    <property type="entry name" value="Aminoacid dehydrogenase-like, N-terminal domain"/>
    <property type="match status" value="1"/>
</dbReference>
<organism evidence="7 8">
    <name type="scientific">Streptomyces fodineus</name>
    <dbReference type="NCBI Taxonomy" id="1904616"/>
    <lineage>
        <taxon>Bacteria</taxon>
        <taxon>Bacillati</taxon>
        <taxon>Actinomycetota</taxon>
        <taxon>Actinomycetes</taxon>
        <taxon>Kitasatosporales</taxon>
        <taxon>Streptomycetaceae</taxon>
        <taxon>Streptomyces</taxon>
    </lineage>
</organism>
<dbReference type="EMBL" id="CP017248">
    <property type="protein sequence ID" value="AOR32314.1"/>
    <property type="molecule type" value="Genomic_DNA"/>
</dbReference>
<evidence type="ECO:0000313" key="8">
    <source>
        <dbReference type="Proteomes" id="UP000094960"/>
    </source>
</evidence>
<evidence type="ECO:0000313" key="7">
    <source>
        <dbReference type="EMBL" id="AOR32314.1"/>
    </source>
</evidence>
<reference evidence="8" key="1">
    <citation type="submission" date="2016-09" db="EMBL/GenBank/DDBJ databases">
        <title>Streptomyces puniciscabiei strain:TW1S1 Genome sequencing and assembly.</title>
        <authorList>
            <person name="Kim M.-K."/>
            <person name="Kim S.B."/>
        </authorList>
    </citation>
    <scope>NUCLEOTIDE SEQUENCE [LARGE SCALE GENOMIC DNA]</scope>
    <source>
        <strain evidence="8">TW1S1</strain>
    </source>
</reference>
<keyword evidence="3" id="KW-0028">Amino-acid biosynthesis</keyword>
<dbReference type="GO" id="GO:0050661">
    <property type="term" value="F:NADP binding"/>
    <property type="evidence" value="ECO:0007669"/>
    <property type="project" value="TreeGrafter"/>
</dbReference>
<feature type="domain" description="Shikimate dehydrogenase substrate binding N-terminal" evidence="6">
    <location>
        <begin position="17"/>
        <end position="100"/>
    </location>
</feature>
<accession>A0A1D7Y9Z2</accession>
<evidence type="ECO:0000259" key="6">
    <source>
        <dbReference type="Pfam" id="PF08501"/>
    </source>
</evidence>
<dbReference type="InterPro" id="IPR046346">
    <property type="entry name" value="Aminoacid_DH-like_N_sf"/>
</dbReference>
<dbReference type="PANTHER" id="PTHR21089:SF1">
    <property type="entry name" value="BIFUNCTIONAL 3-DEHYDROQUINATE DEHYDRATASE_SHIKIMATE DEHYDROGENASE, CHLOROPLASTIC"/>
    <property type="match status" value="1"/>
</dbReference>
<dbReference type="InterPro" id="IPR006151">
    <property type="entry name" value="Shikm_DH/Glu-tRNA_Rdtase"/>
</dbReference>
<evidence type="ECO:0000256" key="2">
    <source>
        <dbReference type="ARBA" id="ARBA00012962"/>
    </source>
</evidence>
<comment type="pathway">
    <text evidence="1">Metabolic intermediate biosynthesis; chorismate biosynthesis; chorismate from D-erythrose 4-phosphate and phosphoenolpyruvate: step 4/7.</text>
</comment>
<dbReference type="InterPro" id="IPR013708">
    <property type="entry name" value="Shikimate_DH-bd_N"/>
</dbReference>
<dbReference type="EC" id="1.1.1.25" evidence="2"/>
<dbReference type="InterPro" id="IPR036291">
    <property type="entry name" value="NAD(P)-bd_dom_sf"/>
</dbReference>
<proteinExistence type="predicted"/>
<dbReference type="GO" id="GO:0019632">
    <property type="term" value="P:shikimate metabolic process"/>
    <property type="evidence" value="ECO:0007669"/>
    <property type="project" value="TreeGrafter"/>
</dbReference>
<dbReference type="KEGG" id="spun:BFF78_15675"/>
<evidence type="ECO:0000259" key="5">
    <source>
        <dbReference type="Pfam" id="PF01488"/>
    </source>
</evidence>
<dbReference type="Proteomes" id="UP000094960">
    <property type="component" value="Chromosome"/>
</dbReference>
<evidence type="ECO:0000256" key="1">
    <source>
        <dbReference type="ARBA" id="ARBA00004871"/>
    </source>
</evidence>
<dbReference type="PANTHER" id="PTHR21089">
    <property type="entry name" value="SHIKIMATE DEHYDROGENASE"/>
    <property type="match status" value="1"/>
</dbReference>
<dbReference type="GO" id="GO:0009073">
    <property type="term" value="P:aromatic amino acid family biosynthetic process"/>
    <property type="evidence" value="ECO:0007669"/>
    <property type="project" value="UniProtKB-KW"/>
</dbReference>
<name>A0A1D7Y9Z2_9ACTN</name>
<dbReference type="UniPathway" id="UPA00053">
    <property type="reaction ID" value="UER00087"/>
</dbReference>
<comment type="catalytic activity">
    <reaction evidence="4">
        <text>shikimate + NADP(+) = 3-dehydroshikimate + NADPH + H(+)</text>
        <dbReference type="Rhea" id="RHEA:17737"/>
        <dbReference type="ChEBI" id="CHEBI:15378"/>
        <dbReference type="ChEBI" id="CHEBI:16630"/>
        <dbReference type="ChEBI" id="CHEBI:36208"/>
        <dbReference type="ChEBI" id="CHEBI:57783"/>
        <dbReference type="ChEBI" id="CHEBI:58349"/>
        <dbReference type="EC" id="1.1.1.25"/>
    </reaction>
</comment>
<dbReference type="GO" id="GO:0009423">
    <property type="term" value="P:chorismate biosynthetic process"/>
    <property type="evidence" value="ECO:0007669"/>
    <property type="project" value="UniProtKB-UniPathway"/>
</dbReference>
<feature type="domain" description="Quinate/shikimate 5-dehydrogenase/glutamyl-tRNA reductase" evidence="5">
    <location>
        <begin position="126"/>
        <end position="180"/>
    </location>
</feature>
<keyword evidence="8" id="KW-1185">Reference proteome</keyword>
<keyword evidence="3" id="KW-0057">Aromatic amino acid biosynthesis</keyword>
<dbReference type="Pfam" id="PF08501">
    <property type="entry name" value="Shikimate_dh_N"/>
    <property type="match status" value="1"/>
</dbReference>
<dbReference type="AlphaFoldDB" id="A0A1D7Y9Z2"/>
<dbReference type="GO" id="GO:0004764">
    <property type="term" value="F:shikimate 3-dehydrogenase (NADP+) activity"/>
    <property type="evidence" value="ECO:0007669"/>
    <property type="project" value="UniProtKB-EC"/>
</dbReference>
<dbReference type="Gene3D" id="3.40.50.720">
    <property type="entry name" value="NAD(P)-binding Rossmann-like Domain"/>
    <property type="match status" value="1"/>
</dbReference>
<gene>
    <name evidence="7" type="ORF">BFF78_15675</name>
</gene>
<dbReference type="InterPro" id="IPR022893">
    <property type="entry name" value="Shikimate_DH_fam"/>
</dbReference>
<dbReference type="Gene3D" id="3.40.50.10860">
    <property type="entry name" value="Leucine Dehydrogenase, chain A, domain 1"/>
    <property type="match status" value="1"/>
</dbReference>
<sequence length="278" mass="27930">MPAGLPPITGRTALTLLLGDPVVQARSPELVNAELARRGLDARLMPVQVAAGDLGPLVTALRTAGTFRGAVVTMPHKHAVVPLLTTAGVRVARTAACNVIRREPNGDLTGDMLDGEAMVRAIQDAGGTVKDARVLLVGAGGAASGIALALADHGAAELDIANRTPARATALADRVSAAVPGTRVTTVTAPGGGYDLVVNASAVGMRPEDGPPVPPGVLTGARVVADAVISGRPTALLAAAQAAGCRAVDGGRMLAAQVGLMVDFMFAGDTNESENRGR</sequence>
<evidence type="ECO:0000256" key="4">
    <source>
        <dbReference type="ARBA" id="ARBA00049442"/>
    </source>
</evidence>
<dbReference type="GO" id="GO:0005829">
    <property type="term" value="C:cytosol"/>
    <property type="evidence" value="ECO:0007669"/>
    <property type="project" value="TreeGrafter"/>
</dbReference>
<dbReference type="SUPFAM" id="SSF51735">
    <property type="entry name" value="NAD(P)-binding Rossmann-fold domains"/>
    <property type="match status" value="1"/>
</dbReference>
<protein>
    <recommendedName>
        <fullName evidence="2">shikimate dehydrogenase (NADP(+))</fullName>
        <ecNumber evidence="2">1.1.1.25</ecNumber>
    </recommendedName>
</protein>
<dbReference type="RefSeq" id="WP_069778928.1">
    <property type="nucleotide sequence ID" value="NZ_CP017248.1"/>
</dbReference>
<evidence type="ECO:0000256" key="3">
    <source>
        <dbReference type="ARBA" id="ARBA00023141"/>
    </source>
</evidence>